<evidence type="ECO:0000313" key="7">
    <source>
        <dbReference type="Proteomes" id="UP001141259"/>
    </source>
</evidence>
<gene>
    <name evidence="6" type="ORF">NZH93_04710</name>
</gene>
<dbReference type="GO" id="GO:0003677">
    <property type="term" value="F:DNA binding"/>
    <property type="evidence" value="ECO:0007669"/>
    <property type="project" value="UniProtKB-UniRule"/>
</dbReference>
<dbReference type="InterPro" id="IPR011075">
    <property type="entry name" value="TetR_C"/>
</dbReference>
<dbReference type="SUPFAM" id="SSF48498">
    <property type="entry name" value="Tetracyclin repressor-like, C-terminal domain"/>
    <property type="match status" value="1"/>
</dbReference>
<dbReference type="Pfam" id="PF16925">
    <property type="entry name" value="TetR_C_13"/>
    <property type="match status" value="1"/>
</dbReference>
<evidence type="ECO:0000256" key="1">
    <source>
        <dbReference type="ARBA" id="ARBA00023015"/>
    </source>
</evidence>
<evidence type="ECO:0000313" key="6">
    <source>
        <dbReference type="EMBL" id="MCS7476145.1"/>
    </source>
</evidence>
<organism evidence="6 7">
    <name type="scientific">Umezawaea endophytica</name>
    <dbReference type="NCBI Taxonomy" id="1654476"/>
    <lineage>
        <taxon>Bacteria</taxon>
        <taxon>Bacillati</taxon>
        <taxon>Actinomycetota</taxon>
        <taxon>Actinomycetes</taxon>
        <taxon>Pseudonocardiales</taxon>
        <taxon>Pseudonocardiaceae</taxon>
        <taxon>Umezawaea</taxon>
    </lineage>
</organism>
<evidence type="ECO:0000256" key="2">
    <source>
        <dbReference type="ARBA" id="ARBA00023125"/>
    </source>
</evidence>
<keyword evidence="3" id="KW-0804">Transcription</keyword>
<evidence type="ECO:0000259" key="5">
    <source>
        <dbReference type="PROSITE" id="PS50977"/>
    </source>
</evidence>
<comment type="caution">
    <text evidence="6">The sequence shown here is derived from an EMBL/GenBank/DDBJ whole genome shotgun (WGS) entry which is preliminary data.</text>
</comment>
<proteinExistence type="predicted"/>
<accession>A0A9X3AEQ2</accession>
<dbReference type="PANTHER" id="PTHR47506:SF1">
    <property type="entry name" value="HTH-TYPE TRANSCRIPTIONAL REGULATOR YJDC"/>
    <property type="match status" value="1"/>
</dbReference>
<evidence type="ECO:0000256" key="4">
    <source>
        <dbReference type="PROSITE-ProRule" id="PRU00335"/>
    </source>
</evidence>
<dbReference type="InterPro" id="IPR036271">
    <property type="entry name" value="Tet_transcr_reg_TetR-rel_C_sf"/>
</dbReference>
<dbReference type="PRINTS" id="PR00455">
    <property type="entry name" value="HTHTETR"/>
</dbReference>
<evidence type="ECO:0000256" key="3">
    <source>
        <dbReference type="ARBA" id="ARBA00023163"/>
    </source>
</evidence>
<dbReference type="InterPro" id="IPR009057">
    <property type="entry name" value="Homeodomain-like_sf"/>
</dbReference>
<dbReference type="SUPFAM" id="SSF46689">
    <property type="entry name" value="Homeodomain-like"/>
    <property type="match status" value="1"/>
</dbReference>
<feature type="domain" description="HTH tetR-type" evidence="5">
    <location>
        <begin position="13"/>
        <end position="73"/>
    </location>
</feature>
<name>A0A9X3AEQ2_9PSEU</name>
<dbReference type="Pfam" id="PF00440">
    <property type="entry name" value="TetR_N"/>
    <property type="match status" value="1"/>
</dbReference>
<dbReference type="PROSITE" id="PS50977">
    <property type="entry name" value="HTH_TETR_2"/>
    <property type="match status" value="1"/>
</dbReference>
<dbReference type="Proteomes" id="UP001141259">
    <property type="component" value="Unassembled WGS sequence"/>
</dbReference>
<keyword evidence="1" id="KW-0805">Transcription regulation</keyword>
<dbReference type="InterPro" id="IPR001647">
    <property type="entry name" value="HTH_TetR"/>
</dbReference>
<dbReference type="Gene3D" id="1.10.357.10">
    <property type="entry name" value="Tetracycline Repressor, domain 2"/>
    <property type="match status" value="1"/>
</dbReference>
<dbReference type="AlphaFoldDB" id="A0A9X3AEQ2"/>
<dbReference type="PANTHER" id="PTHR47506">
    <property type="entry name" value="TRANSCRIPTIONAL REGULATORY PROTEIN"/>
    <property type="match status" value="1"/>
</dbReference>
<dbReference type="EMBL" id="JANYMP010000002">
    <property type="protein sequence ID" value="MCS7476145.1"/>
    <property type="molecule type" value="Genomic_DNA"/>
</dbReference>
<reference evidence="6" key="1">
    <citation type="submission" date="2022-08" db="EMBL/GenBank/DDBJ databases">
        <authorList>
            <person name="Tistechok S."/>
            <person name="Samborskyy M."/>
            <person name="Roman I."/>
        </authorList>
    </citation>
    <scope>NUCLEOTIDE SEQUENCE</scope>
    <source>
        <strain evidence="6">DSM 103496</strain>
    </source>
</reference>
<keyword evidence="7" id="KW-1185">Reference proteome</keyword>
<protein>
    <submittedName>
        <fullName evidence="6">TetR/AcrR family transcriptional regulator</fullName>
    </submittedName>
</protein>
<feature type="DNA-binding region" description="H-T-H motif" evidence="4">
    <location>
        <begin position="36"/>
        <end position="55"/>
    </location>
</feature>
<keyword evidence="2 4" id="KW-0238">DNA-binding</keyword>
<dbReference type="RefSeq" id="WP_259621658.1">
    <property type="nucleotide sequence ID" value="NZ_JANYMP010000002.1"/>
</dbReference>
<sequence length="204" mass="22007">MSTGEKNLTSRGRATRDRIVETAARVIMARGVAGTTIQDVMAEAQVSTSQVYHYFSDKAALVAAVIEFHAGLAEPAEPADPDSVEKLERWCRNAITTQIERDFVGGCELGSLASELAETSEGVRIQLVQAFARWEAPLRRGLRAMRARGELRPDADPDALALALLAALQGGILLTQTRRNIDPLRAALTTVMAQVRSAVITPSP</sequence>